<accession>A0AAV1D6W8</accession>
<dbReference type="PANTHER" id="PTHR31672:SF13">
    <property type="entry name" value="F-BOX PROTEIN CPR30-LIKE"/>
    <property type="match status" value="1"/>
</dbReference>
<dbReference type="InterPro" id="IPR050796">
    <property type="entry name" value="SCF_F-box_component"/>
</dbReference>
<dbReference type="InterPro" id="IPR006527">
    <property type="entry name" value="F-box-assoc_dom_typ1"/>
</dbReference>
<reference evidence="2" key="1">
    <citation type="submission" date="2023-03" db="EMBL/GenBank/DDBJ databases">
        <authorList>
            <person name="Julca I."/>
        </authorList>
    </citation>
    <scope>NUCLEOTIDE SEQUENCE</scope>
</reference>
<organism evidence="2 3">
    <name type="scientific">Oldenlandia corymbosa var. corymbosa</name>
    <dbReference type="NCBI Taxonomy" id="529605"/>
    <lineage>
        <taxon>Eukaryota</taxon>
        <taxon>Viridiplantae</taxon>
        <taxon>Streptophyta</taxon>
        <taxon>Embryophyta</taxon>
        <taxon>Tracheophyta</taxon>
        <taxon>Spermatophyta</taxon>
        <taxon>Magnoliopsida</taxon>
        <taxon>eudicotyledons</taxon>
        <taxon>Gunneridae</taxon>
        <taxon>Pentapetalae</taxon>
        <taxon>asterids</taxon>
        <taxon>lamiids</taxon>
        <taxon>Gentianales</taxon>
        <taxon>Rubiaceae</taxon>
        <taxon>Rubioideae</taxon>
        <taxon>Spermacoceae</taxon>
        <taxon>Hedyotis-Oldenlandia complex</taxon>
        <taxon>Oldenlandia</taxon>
    </lineage>
</organism>
<gene>
    <name evidence="2" type="ORF">OLC1_LOCUS11890</name>
</gene>
<sequence length="135" mass="15610">MGEVYTLGTKSWENVGYTRSYFGKLTSPTYLNGNLHWFHGGCLGNIILSFDFSQESFQNFLPPKFSAFEFSYSDIPHMSMSVLRGHLCLCLANPDSMTVWVMEEYGVQESWKKLVKFRKAERCSTLNYVCTQWIT</sequence>
<evidence type="ECO:0000313" key="3">
    <source>
        <dbReference type="Proteomes" id="UP001161247"/>
    </source>
</evidence>
<dbReference type="PANTHER" id="PTHR31672">
    <property type="entry name" value="BNACNNG10540D PROTEIN"/>
    <property type="match status" value="1"/>
</dbReference>
<dbReference type="NCBIfam" id="TIGR01640">
    <property type="entry name" value="F_box_assoc_1"/>
    <property type="match status" value="1"/>
</dbReference>
<dbReference type="Proteomes" id="UP001161247">
    <property type="component" value="Chromosome 4"/>
</dbReference>
<proteinExistence type="predicted"/>
<dbReference type="AlphaFoldDB" id="A0AAV1D6W8"/>
<feature type="domain" description="F-box associated beta-propeller type 1" evidence="1">
    <location>
        <begin position="3"/>
        <end position="116"/>
    </location>
</feature>
<dbReference type="Pfam" id="PF07734">
    <property type="entry name" value="FBA_1"/>
    <property type="match status" value="1"/>
</dbReference>
<dbReference type="InterPro" id="IPR017451">
    <property type="entry name" value="F-box-assoc_interact_dom"/>
</dbReference>
<keyword evidence="3" id="KW-1185">Reference proteome</keyword>
<protein>
    <submittedName>
        <fullName evidence="2">OLC1v1000847C1</fullName>
    </submittedName>
</protein>
<evidence type="ECO:0000313" key="2">
    <source>
        <dbReference type="EMBL" id="CAI9102557.1"/>
    </source>
</evidence>
<evidence type="ECO:0000259" key="1">
    <source>
        <dbReference type="Pfam" id="PF07734"/>
    </source>
</evidence>
<name>A0AAV1D6W8_OLDCO</name>
<dbReference type="EMBL" id="OX459121">
    <property type="protein sequence ID" value="CAI9102557.1"/>
    <property type="molecule type" value="Genomic_DNA"/>
</dbReference>